<protein>
    <submittedName>
        <fullName evidence="2">Uncharacterized protein</fullName>
    </submittedName>
</protein>
<keyword evidence="3" id="KW-1185">Reference proteome</keyword>
<organism evidence="2 3">
    <name type="scientific">Microlunatus soli</name>
    <dbReference type="NCBI Taxonomy" id="630515"/>
    <lineage>
        <taxon>Bacteria</taxon>
        <taxon>Bacillati</taxon>
        <taxon>Actinomycetota</taxon>
        <taxon>Actinomycetes</taxon>
        <taxon>Propionibacteriales</taxon>
        <taxon>Propionibacteriaceae</taxon>
        <taxon>Microlunatus</taxon>
    </lineage>
</organism>
<reference evidence="2 3" key="1">
    <citation type="submission" date="2016-10" db="EMBL/GenBank/DDBJ databases">
        <authorList>
            <person name="de Groot N.N."/>
        </authorList>
    </citation>
    <scope>NUCLEOTIDE SEQUENCE [LARGE SCALE GENOMIC DNA]</scope>
    <source>
        <strain evidence="2 3">DSM 21800</strain>
    </source>
</reference>
<gene>
    <name evidence="2" type="ORF">SAMN04489812_2216</name>
</gene>
<evidence type="ECO:0000313" key="3">
    <source>
        <dbReference type="Proteomes" id="UP000199103"/>
    </source>
</evidence>
<dbReference type="Proteomes" id="UP000199103">
    <property type="component" value="Chromosome I"/>
</dbReference>
<accession>A0A1H1T1I8</accession>
<dbReference type="RefSeq" id="WP_091524407.1">
    <property type="nucleotide sequence ID" value="NZ_LT629772.1"/>
</dbReference>
<evidence type="ECO:0000313" key="2">
    <source>
        <dbReference type="EMBL" id="SDS54008.1"/>
    </source>
</evidence>
<keyword evidence="1" id="KW-0812">Transmembrane</keyword>
<feature type="transmembrane region" description="Helical" evidence="1">
    <location>
        <begin position="59"/>
        <end position="80"/>
    </location>
</feature>
<keyword evidence="1" id="KW-0472">Membrane</keyword>
<name>A0A1H1T1I8_9ACTN</name>
<evidence type="ECO:0000256" key="1">
    <source>
        <dbReference type="SAM" id="Phobius"/>
    </source>
</evidence>
<sequence length="357" mass="37242">MASTLVRCASCHNDVAASAAACPRCGSTEFESPGAPAVSAPQQLATSPFVKPWIPTRTFWIVCLSIAAAIVLLVAVSAILRATIYSPRAAVQRYFDALSAHDQVAAAAAQEDSTAVRAAGKLLQSKDYRAPEDLRVGKVTLESGDHNGVAAINYTVDGKPVSSKIRVVKSSERAFATFDQWKVADAFGALDIAGSPTMLLINGQQLATDSPVLYPGGYRVTTADNPLVTVEPVTVNVPVNGAGRAAIKATLKEGAQAKFVPVVKTYVDGCVEKLRSDPSGAPDDCPFLSGVYSEDITIDAYPTTQLAVTDGAITVTTTTPGQLTSGSGWGEDTQLPFELSGFATTDGGAAIRFVADR</sequence>
<proteinExistence type="predicted"/>
<dbReference type="OrthoDB" id="5523237at2"/>
<keyword evidence="1" id="KW-1133">Transmembrane helix</keyword>
<dbReference type="STRING" id="630515.SAMN04489812_2216"/>
<dbReference type="EMBL" id="LT629772">
    <property type="protein sequence ID" value="SDS54008.1"/>
    <property type="molecule type" value="Genomic_DNA"/>
</dbReference>
<dbReference type="AlphaFoldDB" id="A0A1H1T1I8"/>